<dbReference type="EMBL" id="JAHXZJ010000002">
    <property type="protein sequence ID" value="KAH0563926.1"/>
    <property type="molecule type" value="Genomic_DNA"/>
</dbReference>
<comment type="caution">
    <text evidence="1">The sequence shown here is derived from an EMBL/GenBank/DDBJ whole genome shotgun (WGS) entry which is preliminary data.</text>
</comment>
<accession>A0AAV7ILT6</accession>
<sequence length="71" mass="7971">MNADNLCEATNYTGNDTYSMSVGSRGARWTILYDEILYQDEMGNLMIYNVNADESKLVLPITNPVSLLFIS</sequence>
<protein>
    <recommendedName>
        <fullName evidence="3">Bee-milk protein</fullName>
    </recommendedName>
</protein>
<dbReference type="AlphaFoldDB" id="A0AAV7ILT6"/>
<name>A0AAV7ILT6_COTGL</name>
<keyword evidence="2" id="KW-1185">Reference proteome</keyword>
<evidence type="ECO:0000313" key="2">
    <source>
        <dbReference type="Proteomes" id="UP000826195"/>
    </source>
</evidence>
<evidence type="ECO:0000313" key="1">
    <source>
        <dbReference type="EMBL" id="KAH0563926.1"/>
    </source>
</evidence>
<evidence type="ECO:0008006" key="3">
    <source>
        <dbReference type="Google" id="ProtNLM"/>
    </source>
</evidence>
<organism evidence="1 2">
    <name type="scientific">Cotesia glomerata</name>
    <name type="common">Lepidopteran parasitic wasp</name>
    <name type="synonym">Apanteles glomeratus</name>
    <dbReference type="NCBI Taxonomy" id="32391"/>
    <lineage>
        <taxon>Eukaryota</taxon>
        <taxon>Metazoa</taxon>
        <taxon>Ecdysozoa</taxon>
        <taxon>Arthropoda</taxon>
        <taxon>Hexapoda</taxon>
        <taxon>Insecta</taxon>
        <taxon>Pterygota</taxon>
        <taxon>Neoptera</taxon>
        <taxon>Endopterygota</taxon>
        <taxon>Hymenoptera</taxon>
        <taxon>Apocrita</taxon>
        <taxon>Ichneumonoidea</taxon>
        <taxon>Braconidae</taxon>
        <taxon>Microgastrinae</taxon>
        <taxon>Cotesia</taxon>
    </lineage>
</organism>
<dbReference type="Proteomes" id="UP000826195">
    <property type="component" value="Unassembled WGS sequence"/>
</dbReference>
<proteinExistence type="predicted"/>
<gene>
    <name evidence="1" type="ORF">KQX54_008142</name>
</gene>
<reference evidence="1 2" key="1">
    <citation type="journal article" date="2021" name="J. Hered.">
        <title>A chromosome-level genome assembly of the parasitoid wasp, Cotesia glomerata (Hymenoptera: Braconidae).</title>
        <authorList>
            <person name="Pinto B.J."/>
            <person name="Weis J.J."/>
            <person name="Gamble T."/>
            <person name="Ode P.J."/>
            <person name="Paul R."/>
            <person name="Zaspel J.M."/>
        </authorList>
    </citation>
    <scope>NUCLEOTIDE SEQUENCE [LARGE SCALE GENOMIC DNA]</scope>
    <source>
        <strain evidence="1">CgM1</strain>
    </source>
</reference>